<organism evidence="12 13">
    <name type="scientific">Aphanomyces stellatus</name>
    <dbReference type="NCBI Taxonomy" id="120398"/>
    <lineage>
        <taxon>Eukaryota</taxon>
        <taxon>Sar</taxon>
        <taxon>Stramenopiles</taxon>
        <taxon>Oomycota</taxon>
        <taxon>Saprolegniomycetes</taxon>
        <taxon>Saprolegniales</taxon>
        <taxon>Verrucalvaceae</taxon>
        <taxon>Aphanomyces</taxon>
    </lineage>
</organism>
<comment type="domain">
    <text evidence="7">The Q motif is unique to and characteristic of the DEAD box family of RNA helicases and controls ATP binding and hydrolysis.</text>
</comment>
<dbReference type="InterPro" id="IPR014001">
    <property type="entry name" value="Helicase_ATP-bd"/>
</dbReference>
<comment type="function">
    <text evidence="7">RNA helicase.</text>
</comment>
<feature type="domain" description="Helicase ATP-binding" evidence="9">
    <location>
        <begin position="72"/>
        <end position="253"/>
    </location>
</feature>
<dbReference type="SMART" id="SM00490">
    <property type="entry name" value="HELICc"/>
    <property type="match status" value="1"/>
</dbReference>
<reference evidence="11" key="2">
    <citation type="submission" date="2019-06" db="EMBL/GenBank/DDBJ databases">
        <title>Genomics analysis of Aphanomyces spp. identifies a new class of oomycete effector associated with host adaptation.</title>
        <authorList>
            <person name="Gaulin E."/>
        </authorList>
    </citation>
    <scope>NUCLEOTIDE SEQUENCE</scope>
    <source>
        <strain evidence="11">CBS 578.67</strain>
    </source>
</reference>
<dbReference type="EC" id="3.6.4.13" evidence="7"/>
<feature type="compositionally biased region" description="Gly residues" evidence="8">
    <location>
        <begin position="519"/>
        <end position="530"/>
    </location>
</feature>
<evidence type="ECO:0000256" key="8">
    <source>
        <dbReference type="SAM" id="MobiDB-lite"/>
    </source>
</evidence>
<comment type="similarity">
    <text evidence="6">Belongs to the DEAD box helicase family.</text>
</comment>
<dbReference type="EMBL" id="VJMH01005571">
    <property type="protein sequence ID" value="KAF0694408.1"/>
    <property type="molecule type" value="Genomic_DNA"/>
</dbReference>
<dbReference type="PANTHER" id="PTHR24031">
    <property type="entry name" value="RNA HELICASE"/>
    <property type="match status" value="1"/>
</dbReference>
<dbReference type="Pfam" id="PF00271">
    <property type="entry name" value="Helicase_C"/>
    <property type="match status" value="1"/>
</dbReference>
<dbReference type="PROSITE" id="PS00039">
    <property type="entry name" value="DEAD_ATP_HELICASE"/>
    <property type="match status" value="1"/>
</dbReference>
<dbReference type="Gene3D" id="3.40.50.300">
    <property type="entry name" value="P-loop containing nucleotide triphosphate hydrolases"/>
    <property type="match status" value="2"/>
</dbReference>
<dbReference type="InterPro" id="IPR027417">
    <property type="entry name" value="P-loop_NTPase"/>
</dbReference>
<dbReference type="OrthoDB" id="193716at2759"/>
<keyword evidence="2 6" id="KW-0378">Hydrolase</keyword>
<feature type="compositionally biased region" description="Low complexity" evidence="8">
    <location>
        <begin position="558"/>
        <end position="572"/>
    </location>
</feature>
<dbReference type="GO" id="GO:0016787">
    <property type="term" value="F:hydrolase activity"/>
    <property type="evidence" value="ECO:0007669"/>
    <property type="project" value="UniProtKB-KW"/>
</dbReference>
<evidence type="ECO:0000259" key="9">
    <source>
        <dbReference type="PROSITE" id="PS51192"/>
    </source>
</evidence>
<comment type="catalytic activity">
    <reaction evidence="7">
        <text>ATP + H2O = ADP + phosphate + H(+)</text>
        <dbReference type="Rhea" id="RHEA:13065"/>
        <dbReference type="ChEBI" id="CHEBI:15377"/>
        <dbReference type="ChEBI" id="CHEBI:15378"/>
        <dbReference type="ChEBI" id="CHEBI:30616"/>
        <dbReference type="ChEBI" id="CHEBI:43474"/>
        <dbReference type="ChEBI" id="CHEBI:456216"/>
        <dbReference type="EC" id="3.6.4.13"/>
    </reaction>
</comment>
<accession>A0A485L2B7</accession>
<evidence type="ECO:0000256" key="3">
    <source>
        <dbReference type="ARBA" id="ARBA00022806"/>
    </source>
</evidence>
<sequence>MALRLLSQGGLLARRRFPLACFSTKTPPSSSSTGTHVSDVSVTSLDISTPSMRALTQVMGYEKLTKVQAATLPVILQGQDVLAKSKTGTGKTMAFLVPTIETLTRNLLRPKKHAKPVSALILSPSRELASQIQVEATKLATFHPFRIACLVGGVSMTKDLRRLKDPIDVLVATPGRLQDHLKSDTEDLVARLAGIQILVLDEADRLLDMGFRRDIERLLAFLPTARQTLLFSATLPTSLSDIQRLALKPDHAFIDTVGDDQDQTNAHVAQSVVTCAFDEHIVMLDKLLHDHIAAGSPYKIIVFFPTARTAGFMAQLFHEAKYPILEMHSRKSQSHRTKTAAAFRAHDNQILFSSDVSARGVDYPDVTLVVQVGLTEREQYIHRVGRTGRAGKLGQGILLLSDFETPFLDELDDMAIETKTDVSRTSPPPRIASALAKVQKNASLRKAAEQSYQAWLGYYNSNVKRIQMNKKQLVHRAEEYSRIMGLDEVPPLLKQTVSKMGLQGMGLRVEAYPHLSNKAGGGRGSAGGNTGKSNSFGRGSASRSTSLSRGGNESPKWGGKSAGNKGNNSFRR</sequence>
<evidence type="ECO:0000259" key="10">
    <source>
        <dbReference type="PROSITE" id="PS51194"/>
    </source>
</evidence>
<keyword evidence="4 6" id="KW-0067">ATP-binding</keyword>
<feature type="region of interest" description="Disordered" evidence="8">
    <location>
        <begin position="516"/>
        <end position="572"/>
    </location>
</feature>
<evidence type="ECO:0000313" key="13">
    <source>
        <dbReference type="Proteomes" id="UP000332933"/>
    </source>
</evidence>
<keyword evidence="5 7" id="KW-0694">RNA-binding</keyword>
<dbReference type="PROSITE" id="PS51194">
    <property type="entry name" value="HELICASE_CTER"/>
    <property type="match status" value="1"/>
</dbReference>
<dbReference type="PROSITE" id="PS51192">
    <property type="entry name" value="HELICASE_ATP_BIND_1"/>
    <property type="match status" value="1"/>
</dbReference>
<dbReference type="AlphaFoldDB" id="A0A485L2B7"/>
<dbReference type="CDD" id="cd18787">
    <property type="entry name" value="SF2_C_DEAD"/>
    <property type="match status" value="1"/>
</dbReference>
<proteinExistence type="inferred from homology"/>
<dbReference type="InterPro" id="IPR011545">
    <property type="entry name" value="DEAD/DEAH_box_helicase_dom"/>
</dbReference>
<dbReference type="InterPro" id="IPR000629">
    <property type="entry name" value="RNA-helicase_DEAD-box_CS"/>
</dbReference>
<evidence type="ECO:0000256" key="6">
    <source>
        <dbReference type="RuleBase" id="RU000492"/>
    </source>
</evidence>
<dbReference type="EMBL" id="CAADRA010005592">
    <property type="protein sequence ID" value="VFT91523.1"/>
    <property type="molecule type" value="Genomic_DNA"/>
</dbReference>
<dbReference type="GO" id="GO:0003724">
    <property type="term" value="F:RNA helicase activity"/>
    <property type="evidence" value="ECO:0007669"/>
    <property type="project" value="UniProtKB-EC"/>
</dbReference>
<evidence type="ECO:0000313" key="11">
    <source>
        <dbReference type="EMBL" id="KAF0694408.1"/>
    </source>
</evidence>
<evidence type="ECO:0000256" key="2">
    <source>
        <dbReference type="ARBA" id="ARBA00022801"/>
    </source>
</evidence>
<keyword evidence="3 6" id="KW-0347">Helicase</keyword>
<dbReference type="GO" id="GO:0005524">
    <property type="term" value="F:ATP binding"/>
    <property type="evidence" value="ECO:0007669"/>
    <property type="project" value="UniProtKB-UniRule"/>
</dbReference>
<feature type="compositionally biased region" description="Polar residues" evidence="8">
    <location>
        <begin position="533"/>
        <end position="551"/>
    </location>
</feature>
<dbReference type="Proteomes" id="UP000332933">
    <property type="component" value="Unassembled WGS sequence"/>
</dbReference>
<feature type="domain" description="Helicase C-terminal" evidence="10">
    <location>
        <begin position="283"/>
        <end position="435"/>
    </location>
</feature>
<dbReference type="InterPro" id="IPR001650">
    <property type="entry name" value="Helicase_C-like"/>
</dbReference>
<dbReference type="SMART" id="SM00487">
    <property type="entry name" value="DEXDc"/>
    <property type="match status" value="1"/>
</dbReference>
<evidence type="ECO:0000256" key="5">
    <source>
        <dbReference type="ARBA" id="ARBA00022884"/>
    </source>
</evidence>
<dbReference type="Pfam" id="PF00270">
    <property type="entry name" value="DEAD"/>
    <property type="match status" value="1"/>
</dbReference>
<reference evidence="12 13" key="1">
    <citation type="submission" date="2019-03" db="EMBL/GenBank/DDBJ databases">
        <authorList>
            <person name="Gaulin E."/>
            <person name="Dumas B."/>
        </authorList>
    </citation>
    <scope>NUCLEOTIDE SEQUENCE [LARGE SCALE GENOMIC DNA]</scope>
    <source>
        <strain evidence="12">CBS 568.67</strain>
    </source>
</reference>
<protein>
    <recommendedName>
        <fullName evidence="7">ATP-dependent RNA helicase</fullName>
        <ecNumber evidence="7">3.6.4.13</ecNumber>
    </recommendedName>
</protein>
<keyword evidence="1 6" id="KW-0547">Nucleotide-binding</keyword>
<gene>
    <name evidence="12" type="primary">Aste57867_14705</name>
    <name evidence="11" type="ORF">As57867_014650</name>
    <name evidence="12" type="ORF">ASTE57867_14705</name>
</gene>
<evidence type="ECO:0000256" key="4">
    <source>
        <dbReference type="ARBA" id="ARBA00022840"/>
    </source>
</evidence>
<dbReference type="GO" id="GO:0003723">
    <property type="term" value="F:RNA binding"/>
    <property type="evidence" value="ECO:0007669"/>
    <property type="project" value="UniProtKB-UniRule"/>
</dbReference>
<name>A0A485L2B7_9STRA</name>
<evidence type="ECO:0000313" key="12">
    <source>
        <dbReference type="EMBL" id="VFT91523.1"/>
    </source>
</evidence>
<evidence type="ECO:0000256" key="7">
    <source>
        <dbReference type="RuleBase" id="RU365068"/>
    </source>
</evidence>
<evidence type="ECO:0000256" key="1">
    <source>
        <dbReference type="ARBA" id="ARBA00022741"/>
    </source>
</evidence>
<dbReference type="SUPFAM" id="SSF52540">
    <property type="entry name" value="P-loop containing nucleoside triphosphate hydrolases"/>
    <property type="match status" value="1"/>
</dbReference>
<keyword evidence="13" id="KW-1185">Reference proteome</keyword>